<keyword evidence="2" id="KW-0479">Metal-binding</keyword>
<keyword evidence="2" id="KW-0862">Zinc</keyword>
<evidence type="ECO:0000259" key="5">
    <source>
        <dbReference type="PROSITE" id="PS51253"/>
    </source>
</evidence>
<accession>A0ABR4M9A1</accession>
<feature type="domain" description="CCHC-type" evidence="4">
    <location>
        <begin position="206"/>
        <end position="220"/>
    </location>
</feature>
<dbReference type="SMART" id="SM00343">
    <property type="entry name" value="ZnF_C2HC"/>
    <property type="match status" value="1"/>
</dbReference>
<dbReference type="GeneID" id="98121374"/>
<dbReference type="InterPro" id="IPR004875">
    <property type="entry name" value="DDE_SF_endonuclease_dom"/>
</dbReference>
<dbReference type="PROSITE" id="PS51253">
    <property type="entry name" value="HTH_CENPB"/>
    <property type="match status" value="1"/>
</dbReference>
<feature type="region of interest" description="Disordered" evidence="3">
    <location>
        <begin position="185"/>
        <end position="204"/>
    </location>
</feature>
<evidence type="ECO:0000313" key="7">
    <source>
        <dbReference type="Proteomes" id="UP001610728"/>
    </source>
</evidence>
<dbReference type="InterPro" id="IPR050863">
    <property type="entry name" value="CenT-Element_Derived"/>
</dbReference>
<name>A0ABR4M9A1_9PEZI</name>
<organism evidence="6 7">
    <name type="scientific">Ceratocystis lukuohia</name>
    <dbReference type="NCBI Taxonomy" id="2019550"/>
    <lineage>
        <taxon>Eukaryota</taxon>
        <taxon>Fungi</taxon>
        <taxon>Dikarya</taxon>
        <taxon>Ascomycota</taxon>
        <taxon>Pezizomycotina</taxon>
        <taxon>Sordariomycetes</taxon>
        <taxon>Hypocreomycetidae</taxon>
        <taxon>Microascales</taxon>
        <taxon>Ceratocystidaceae</taxon>
        <taxon>Ceratocystis</taxon>
    </lineage>
</organism>
<dbReference type="Gene3D" id="4.10.60.10">
    <property type="entry name" value="Zinc finger, CCHC-type"/>
    <property type="match status" value="1"/>
</dbReference>
<proteinExistence type="predicted"/>
<dbReference type="PROSITE" id="PS50158">
    <property type="entry name" value="ZF_CCHC"/>
    <property type="match status" value="1"/>
</dbReference>
<evidence type="ECO:0000256" key="1">
    <source>
        <dbReference type="ARBA" id="ARBA00023125"/>
    </source>
</evidence>
<dbReference type="SMART" id="SM00674">
    <property type="entry name" value="CENPB"/>
    <property type="match status" value="1"/>
</dbReference>
<dbReference type="CDD" id="cd09272">
    <property type="entry name" value="RNase_HI_RT_Ty1"/>
    <property type="match status" value="1"/>
</dbReference>
<dbReference type="PANTHER" id="PTHR19303">
    <property type="entry name" value="TRANSPOSON"/>
    <property type="match status" value="1"/>
</dbReference>
<sequence length="810" mass="91928">MSVILHGSNWKEWEDNFLVQPQNAGLHYLLQKDSMEGVERTESSDSSNKPNYTKDLEAAKSLLDLSLDKYFQTIVEGEETLIEAYQVLKDACAPDPLETAYEEYKRVLRSPLAKDKTMLQNWLYFKTVHNRCFMDEDTEKDEEMKKKRAFKQFLWQLPRGYKEVILENTRAKNDISKTIASLEKVRNDTSGEEKDKKTKGDRPKVKCTNCEKKGHLAADCWSRKKTNSDQKAQLVNQDAQRGMDIAGHSDADYANAKDRRSVSGMVFIGLGGAMSWSSKKQATVATSTTEAEYIGLTPCAKEGIHLRRNALQNDPKLRIYRAARMYKAPPSTLYDRYHGKPSRSDIVPKSRKLSDLEEQVIVEYIINLGSRGFPPRLRGVEEMANRLLADRDASPVGKRWASNFIKRQPDLKTCFNRRYDYERAKCEDPVLIRDWFRLVESTIAKYGITIADIYNFDETGFTVGVIASGMVVTGGERHGKAKSVQPGNREWVTVIQAINAEGWAIAPFMVVAGQYHLASWYRESNLPDDWAIATTHDGWSDNETGLEWLRHFDQHTKGRSTGHYRLLILDGHESHHSVDFEQYCEDNHIITLCMPAHSSHLLQPLDVGCFGPLKKAYGREIEHLIKCSITHVSKADFFPAFYAAHQAAMTQSNIKRGFRGAGIIPLDPESVISKLDMQLRTPTPIEEEAGLPDPWIPRTPKTAIEASSQFEYLKRRIIRHKSSSPASILEALTSFTKGTKAVMHQNSLLESEVHDLRQANEILSKRRRAKETRLQHGGRMNVGEGGIIEGSGFGKLGSSEGKAMWKMWYR</sequence>
<dbReference type="InterPro" id="IPR036875">
    <property type="entry name" value="Znf_CCHC_sf"/>
</dbReference>
<evidence type="ECO:0000256" key="2">
    <source>
        <dbReference type="PROSITE-ProRule" id="PRU00047"/>
    </source>
</evidence>
<dbReference type="SUPFAM" id="SSF57756">
    <property type="entry name" value="Retrovirus zinc finger-like domains"/>
    <property type="match status" value="1"/>
</dbReference>
<gene>
    <name evidence="6" type="ORF">HOO65_090150</name>
</gene>
<dbReference type="InterPro" id="IPR006600">
    <property type="entry name" value="HTH_CenpB_DNA-bd_dom"/>
</dbReference>
<keyword evidence="1" id="KW-0238">DNA-binding</keyword>
<evidence type="ECO:0000256" key="3">
    <source>
        <dbReference type="SAM" id="MobiDB-lite"/>
    </source>
</evidence>
<keyword evidence="2" id="KW-0863">Zinc-finger</keyword>
<dbReference type="EMBL" id="JABSNW010000009">
    <property type="protein sequence ID" value="KAL2884855.1"/>
    <property type="molecule type" value="Genomic_DNA"/>
</dbReference>
<dbReference type="RefSeq" id="XP_070856036.1">
    <property type="nucleotide sequence ID" value="XM_071004437.1"/>
</dbReference>
<evidence type="ECO:0008006" key="8">
    <source>
        <dbReference type="Google" id="ProtNLM"/>
    </source>
</evidence>
<dbReference type="Pfam" id="PF03184">
    <property type="entry name" value="DDE_1"/>
    <property type="match status" value="1"/>
</dbReference>
<dbReference type="Pfam" id="PF03221">
    <property type="entry name" value="HTH_Tnp_Tc5"/>
    <property type="match status" value="1"/>
</dbReference>
<reference evidence="6 7" key="1">
    <citation type="submission" date="2020-05" db="EMBL/GenBank/DDBJ databases">
        <title>Ceratocystis lukuohia genome.</title>
        <authorList>
            <person name="Harrington T.C."/>
            <person name="Kim K."/>
            <person name="Mayers C.G."/>
        </authorList>
    </citation>
    <scope>NUCLEOTIDE SEQUENCE [LARGE SCALE GENOMIC DNA]</scope>
    <source>
        <strain evidence="6 7">C4212</strain>
    </source>
</reference>
<keyword evidence="7" id="KW-1185">Reference proteome</keyword>
<dbReference type="Proteomes" id="UP001610728">
    <property type="component" value="Unassembled WGS sequence"/>
</dbReference>
<evidence type="ECO:0000313" key="6">
    <source>
        <dbReference type="EMBL" id="KAL2884855.1"/>
    </source>
</evidence>
<feature type="domain" description="HTH CENPB-type" evidence="5">
    <location>
        <begin position="345"/>
        <end position="414"/>
    </location>
</feature>
<protein>
    <recommendedName>
        <fullName evidence="8">Transposase</fullName>
    </recommendedName>
</protein>
<comment type="caution">
    <text evidence="6">The sequence shown here is derived from an EMBL/GenBank/DDBJ whole genome shotgun (WGS) entry which is preliminary data.</text>
</comment>
<evidence type="ECO:0000259" key="4">
    <source>
        <dbReference type="PROSITE" id="PS50158"/>
    </source>
</evidence>
<dbReference type="InterPro" id="IPR001878">
    <property type="entry name" value="Znf_CCHC"/>
</dbReference>
<dbReference type="PANTHER" id="PTHR19303:SF62">
    <property type="entry name" value="HTH CENPB-TYPE DOMAIN-CONTAINING PROTEIN-RELATED"/>
    <property type="match status" value="1"/>
</dbReference>